<dbReference type="InterPro" id="IPR029044">
    <property type="entry name" value="Nucleotide-diphossugar_trans"/>
</dbReference>
<comment type="caution">
    <text evidence="2">The sequence shown here is derived from an EMBL/GenBank/DDBJ whole genome shotgun (WGS) entry which is preliminary data.</text>
</comment>
<dbReference type="Pfam" id="PF00535">
    <property type="entry name" value="Glycos_transf_2"/>
    <property type="match status" value="1"/>
</dbReference>
<protein>
    <submittedName>
        <fullName evidence="2">Glycosyltransferase involved in cell wall biosynthesis</fullName>
    </submittedName>
</protein>
<dbReference type="EMBL" id="JACHCF010000008">
    <property type="protein sequence ID" value="MBB5622328.1"/>
    <property type="molecule type" value="Genomic_DNA"/>
</dbReference>
<sequence length="290" mass="34146">MARPTVSVWIITYNHEKYIAQTLDSVLMQRTDFDFEIVIGEDCSRDGTRAILKRYEAEYPDKFNIIYHETNVGAMRNAYEFALPACKGKYIACLEGDDYWTDCYKLQKQFEALENNPEYSMCFHNAKVIYQNLDKPSYLLNKVDQKKILYFDDLVERWQIATASMFFRNYDFKLPDWFYNQYNGDMALQFILIDNGPFLYLEDLMSVYRLHDTGISSTKITSQITMITNIINLLDLVNDFYSQKYNDSIQKAKAELNAVMLRVKVRTRFPLLQTLRLSVKKSLTFVSDKL</sequence>
<accession>A0A7W9DKM1</accession>
<feature type="domain" description="Glycosyltransferase 2-like" evidence="1">
    <location>
        <begin position="7"/>
        <end position="170"/>
    </location>
</feature>
<evidence type="ECO:0000259" key="1">
    <source>
        <dbReference type="Pfam" id="PF00535"/>
    </source>
</evidence>
<dbReference type="SUPFAM" id="SSF53448">
    <property type="entry name" value="Nucleotide-diphospho-sugar transferases"/>
    <property type="match status" value="1"/>
</dbReference>
<dbReference type="PANTHER" id="PTHR22916">
    <property type="entry name" value="GLYCOSYLTRANSFERASE"/>
    <property type="match status" value="1"/>
</dbReference>
<dbReference type="AlphaFoldDB" id="A0A7W9DKM1"/>
<name>A0A7W9DKM1_9SPHI</name>
<organism evidence="2 3">
    <name type="scientific">Pedobacter cryoconitis</name>
    <dbReference type="NCBI Taxonomy" id="188932"/>
    <lineage>
        <taxon>Bacteria</taxon>
        <taxon>Pseudomonadati</taxon>
        <taxon>Bacteroidota</taxon>
        <taxon>Sphingobacteriia</taxon>
        <taxon>Sphingobacteriales</taxon>
        <taxon>Sphingobacteriaceae</taxon>
        <taxon>Pedobacter</taxon>
    </lineage>
</organism>
<dbReference type="InterPro" id="IPR001173">
    <property type="entry name" value="Glyco_trans_2-like"/>
</dbReference>
<dbReference type="Gene3D" id="3.90.550.10">
    <property type="entry name" value="Spore Coat Polysaccharide Biosynthesis Protein SpsA, Chain A"/>
    <property type="match status" value="1"/>
</dbReference>
<evidence type="ECO:0000313" key="3">
    <source>
        <dbReference type="Proteomes" id="UP000537718"/>
    </source>
</evidence>
<dbReference type="GO" id="GO:0016758">
    <property type="term" value="F:hexosyltransferase activity"/>
    <property type="evidence" value="ECO:0007669"/>
    <property type="project" value="UniProtKB-ARBA"/>
</dbReference>
<evidence type="ECO:0000313" key="2">
    <source>
        <dbReference type="EMBL" id="MBB5622328.1"/>
    </source>
</evidence>
<proteinExistence type="predicted"/>
<gene>
    <name evidence="2" type="ORF">HDE69_003403</name>
</gene>
<dbReference type="PANTHER" id="PTHR22916:SF3">
    <property type="entry name" value="UDP-GLCNAC:BETAGAL BETA-1,3-N-ACETYLGLUCOSAMINYLTRANSFERASE-LIKE PROTEIN 1"/>
    <property type="match status" value="1"/>
</dbReference>
<dbReference type="RefSeq" id="WP_183868257.1">
    <property type="nucleotide sequence ID" value="NZ_JACHCF010000008.1"/>
</dbReference>
<reference evidence="2 3" key="1">
    <citation type="submission" date="2020-08" db="EMBL/GenBank/DDBJ databases">
        <title>Genomic Encyclopedia of Type Strains, Phase IV (KMG-V): Genome sequencing to study the core and pangenomes of soil and plant-associated prokaryotes.</title>
        <authorList>
            <person name="Whitman W."/>
        </authorList>
    </citation>
    <scope>NUCLEOTIDE SEQUENCE [LARGE SCALE GENOMIC DNA]</scope>
    <source>
        <strain evidence="2 3">MP7CTX6</strain>
    </source>
</reference>
<keyword evidence="2" id="KW-0808">Transferase</keyword>
<dbReference type="Proteomes" id="UP000537718">
    <property type="component" value="Unassembled WGS sequence"/>
</dbReference>